<name>A0A9J6F605_RHIMP</name>
<evidence type="ECO:0000313" key="2">
    <source>
        <dbReference type="EMBL" id="KAH8042017.1"/>
    </source>
</evidence>
<keyword evidence="3" id="KW-1185">Reference proteome</keyword>
<dbReference type="AlphaFoldDB" id="A0A9J6F605"/>
<reference evidence="2" key="1">
    <citation type="journal article" date="2020" name="Cell">
        <title>Large-Scale Comparative Analyses of Tick Genomes Elucidate Their Genetic Diversity and Vector Capacities.</title>
        <authorList>
            <consortium name="Tick Genome and Microbiome Consortium (TIGMIC)"/>
            <person name="Jia N."/>
            <person name="Wang J."/>
            <person name="Shi W."/>
            <person name="Du L."/>
            <person name="Sun Y."/>
            <person name="Zhan W."/>
            <person name="Jiang J.F."/>
            <person name="Wang Q."/>
            <person name="Zhang B."/>
            <person name="Ji P."/>
            <person name="Bell-Sakyi L."/>
            <person name="Cui X.M."/>
            <person name="Yuan T.T."/>
            <person name="Jiang B.G."/>
            <person name="Yang W.F."/>
            <person name="Lam T.T."/>
            <person name="Chang Q.C."/>
            <person name="Ding S.J."/>
            <person name="Wang X.J."/>
            <person name="Zhu J.G."/>
            <person name="Ruan X.D."/>
            <person name="Zhao L."/>
            <person name="Wei J.T."/>
            <person name="Ye R.Z."/>
            <person name="Que T.C."/>
            <person name="Du C.H."/>
            <person name="Zhou Y.H."/>
            <person name="Cheng J.X."/>
            <person name="Dai P.F."/>
            <person name="Guo W.B."/>
            <person name="Han X.H."/>
            <person name="Huang E.J."/>
            <person name="Li L.F."/>
            <person name="Wei W."/>
            <person name="Gao Y.C."/>
            <person name="Liu J.Z."/>
            <person name="Shao H.Z."/>
            <person name="Wang X."/>
            <person name="Wang C.C."/>
            <person name="Yang T.C."/>
            <person name="Huo Q.B."/>
            <person name="Li W."/>
            <person name="Chen H.Y."/>
            <person name="Chen S.E."/>
            <person name="Zhou L.G."/>
            <person name="Ni X.B."/>
            <person name="Tian J.H."/>
            <person name="Sheng Y."/>
            <person name="Liu T."/>
            <person name="Pan Y.S."/>
            <person name="Xia L.Y."/>
            <person name="Li J."/>
            <person name="Zhao F."/>
            <person name="Cao W.C."/>
        </authorList>
    </citation>
    <scope>NUCLEOTIDE SEQUENCE</scope>
    <source>
        <strain evidence="2">Rmic-2018</strain>
    </source>
</reference>
<organism evidence="2 3">
    <name type="scientific">Rhipicephalus microplus</name>
    <name type="common">Cattle tick</name>
    <name type="synonym">Boophilus microplus</name>
    <dbReference type="NCBI Taxonomy" id="6941"/>
    <lineage>
        <taxon>Eukaryota</taxon>
        <taxon>Metazoa</taxon>
        <taxon>Ecdysozoa</taxon>
        <taxon>Arthropoda</taxon>
        <taxon>Chelicerata</taxon>
        <taxon>Arachnida</taxon>
        <taxon>Acari</taxon>
        <taxon>Parasitiformes</taxon>
        <taxon>Ixodida</taxon>
        <taxon>Ixodoidea</taxon>
        <taxon>Ixodidae</taxon>
        <taxon>Rhipicephalinae</taxon>
        <taxon>Rhipicephalus</taxon>
        <taxon>Boophilus</taxon>
    </lineage>
</organism>
<dbReference type="Proteomes" id="UP000821866">
    <property type="component" value="Chromosome 1"/>
</dbReference>
<evidence type="ECO:0000256" key="1">
    <source>
        <dbReference type="SAM" id="MobiDB-lite"/>
    </source>
</evidence>
<sequence>MKDRTLVVPQSVKHLTVLTSGRRPFAPALHSPLRTLASSVSGGARELPVAGTTLLIEDPVSRRSRNEPDTADTAGKEPDNATEEPDLPPSASSSGADVINDLRGCGAPIPDTVTVEDFANVSSAVSSCAELNDNDIIEQVLQPPNSGFDSDDDDAPCAPEPPHADLSRALAVLSSSYSDRITLAEIQADLRARKRECMQQRINDFFRPPVD</sequence>
<feature type="compositionally biased region" description="Basic and acidic residues" evidence="1">
    <location>
        <begin position="59"/>
        <end position="79"/>
    </location>
</feature>
<proteinExistence type="predicted"/>
<feature type="region of interest" description="Disordered" evidence="1">
    <location>
        <begin position="141"/>
        <end position="164"/>
    </location>
</feature>
<protein>
    <submittedName>
        <fullName evidence="2">Uncharacterized protein</fullName>
    </submittedName>
</protein>
<dbReference type="EMBL" id="JABSTU010000001">
    <property type="protein sequence ID" value="KAH8042017.1"/>
    <property type="molecule type" value="Genomic_DNA"/>
</dbReference>
<reference evidence="2" key="2">
    <citation type="submission" date="2021-09" db="EMBL/GenBank/DDBJ databases">
        <authorList>
            <person name="Jia N."/>
            <person name="Wang J."/>
            <person name="Shi W."/>
            <person name="Du L."/>
            <person name="Sun Y."/>
            <person name="Zhan W."/>
            <person name="Jiang J."/>
            <person name="Wang Q."/>
            <person name="Zhang B."/>
            <person name="Ji P."/>
            <person name="Sakyi L.B."/>
            <person name="Cui X."/>
            <person name="Yuan T."/>
            <person name="Jiang B."/>
            <person name="Yang W."/>
            <person name="Lam T.T.-Y."/>
            <person name="Chang Q."/>
            <person name="Ding S."/>
            <person name="Wang X."/>
            <person name="Zhu J."/>
            <person name="Ruan X."/>
            <person name="Zhao L."/>
            <person name="Wei J."/>
            <person name="Que T."/>
            <person name="Du C."/>
            <person name="Cheng J."/>
            <person name="Dai P."/>
            <person name="Han X."/>
            <person name="Huang E."/>
            <person name="Gao Y."/>
            <person name="Liu J."/>
            <person name="Shao H."/>
            <person name="Ye R."/>
            <person name="Li L."/>
            <person name="Wei W."/>
            <person name="Wang X."/>
            <person name="Wang C."/>
            <person name="Huo Q."/>
            <person name="Li W."/>
            <person name="Guo W."/>
            <person name="Chen H."/>
            <person name="Chen S."/>
            <person name="Zhou L."/>
            <person name="Zhou L."/>
            <person name="Ni X."/>
            <person name="Tian J."/>
            <person name="Zhou Y."/>
            <person name="Sheng Y."/>
            <person name="Liu T."/>
            <person name="Pan Y."/>
            <person name="Xia L."/>
            <person name="Li J."/>
            <person name="Zhao F."/>
            <person name="Cao W."/>
        </authorList>
    </citation>
    <scope>NUCLEOTIDE SEQUENCE</scope>
    <source>
        <strain evidence="2">Rmic-2018</strain>
        <tissue evidence="2">Larvae</tissue>
    </source>
</reference>
<accession>A0A9J6F605</accession>
<evidence type="ECO:0000313" key="3">
    <source>
        <dbReference type="Proteomes" id="UP000821866"/>
    </source>
</evidence>
<comment type="caution">
    <text evidence="2">The sequence shown here is derived from an EMBL/GenBank/DDBJ whole genome shotgun (WGS) entry which is preliminary data.</text>
</comment>
<feature type="region of interest" description="Disordered" evidence="1">
    <location>
        <begin position="40"/>
        <end position="103"/>
    </location>
</feature>
<gene>
    <name evidence="2" type="ORF">HPB51_019758</name>
</gene>